<proteinExistence type="predicted"/>
<feature type="region of interest" description="Disordered" evidence="1">
    <location>
        <begin position="39"/>
        <end position="86"/>
    </location>
</feature>
<accession>A0A5E8A7T5</accession>
<sequence length="253" mass="28241">MILPRQGGGSLHAARTKKAARLPGRPFPFRVTMRSLADATATHEVHDREQDDRTQQRHDERGQRQRRVVDGATRQDQTTDECADDANDDVQKYTLLRISAHDHAGNPADDAADDQPKNETHDIFPPLNPYPGDGGKTCEQLFLFRPRFEFWISVLLLALVQRLIVLDPRDAEPGHARSVDRALPAGKFLDGQAIARADVVDAEQPAIDRSDHLGLATNHPARGAGRGQRIQRQLFSERTDDFAGTDFLVLDHL</sequence>
<feature type="region of interest" description="Disordered" evidence="1">
    <location>
        <begin position="102"/>
        <end position="129"/>
    </location>
</feature>
<name>A0A5E8A7T5_9SPHN</name>
<dbReference type="EMBL" id="CABVLI010000046">
    <property type="protein sequence ID" value="VVT27486.1"/>
    <property type="molecule type" value="Genomic_DNA"/>
</dbReference>
<evidence type="ECO:0000313" key="3">
    <source>
        <dbReference type="Proteomes" id="UP000326857"/>
    </source>
</evidence>
<dbReference type="AlphaFoldDB" id="A0A5E8A7T5"/>
<gene>
    <name evidence="2" type="ORF">SPHINGO391_500008</name>
</gene>
<organism evidence="2 3">
    <name type="scientific">Sphingomonas aurantiaca</name>
    <dbReference type="NCBI Taxonomy" id="185949"/>
    <lineage>
        <taxon>Bacteria</taxon>
        <taxon>Pseudomonadati</taxon>
        <taxon>Pseudomonadota</taxon>
        <taxon>Alphaproteobacteria</taxon>
        <taxon>Sphingomonadales</taxon>
        <taxon>Sphingomonadaceae</taxon>
        <taxon>Sphingomonas</taxon>
    </lineage>
</organism>
<reference evidence="2 3" key="1">
    <citation type="submission" date="2019-09" db="EMBL/GenBank/DDBJ databases">
        <authorList>
            <person name="Dittami M. S."/>
        </authorList>
    </citation>
    <scope>NUCLEOTIDE SEQUENCE [LARGE SCALE GENOMIC DNA]</scope>
    <source>
        <strain evidence="2">SPHINGO391</strain>
    </source>
</reference>
<dbReference type="Proteomes" id="UP000326857">
    <property type="component" value="Unassembled WGS sequence"/>
</dbReference>
<evidence type="ECO:0000313" key="2">
    <source>
        <dbReference type="EMBL" id="VVT27486.1"/>
    </source>
</evidence>
<feature type="compositionally biased region" description="Basic and acidic residues" evidence="1">
    <location>
        <begin position="41"/>
        <end position="69"/>
    </location>
</feature>
<feature type="compositionally biased region" description="Gly residues" evidence="1">
    <location>
        <begin position="1"/>
        <end position="10"/>
    </location>
</feature>
<protein>
    <submittedName>
        <fullName evidence="2">Uncharacterized protein</fullName>
    </submittedName>
</protein>
<evidence type="ECO:0000256" key="1">
    <source>
        <dbReference type="SAM" id="MobiDB-lite"/>
    </source>
</evidence>
<feature type="region of interest" description="Disordered" evidence="1">
    <location>
        <begin position="1"/>
        <end position="27"/>
    </location>
</feature>